<organism evidence="1 2">
    <name type="scientific">Flavimaricola marinus</name>
    <dbReference type="NCBI Taxonomy" id="1819565"/>
    <lineage>
        <taxon>Bacteria</taxon>
        <taxon>Pseudomonadati</taxon>
        <taxon>Pseudomonadota</taxon>
        <taxon>Alphaproteobacteria</taxon>
        <taxon>Rhodobacterales</taxon>
        <taxon>Paracoccaceae</taxon>
        <taxon>Flavimaricola</taxon>
    </lineage>
</organism>
<protein>
    <recommendedName>
        <fullName evidence="3">DUF4863 domain-containing protein</fullName>
    </recommendedName>
</protein>
<dbReference type="Proteomes" id="UP000201613">
    <property type="component" value="Unassembled WGS sequence"/>
</dbReference>
<evidence type="ECO:0000313" key="2">
    <source>
        <dbReference type="Proteomes" id="UP000201613"/>
    </source>
</evidence>
<proteinExistence type="predicted"/>
<name>A0A238LB67_9RHOB</name>
<accession>A0A238LB67</accession>
<dbReference type="EMBL" id="FXZK01000001">
    <property type="protein sequence ID" value="SMY06919.1"/>
    <property type="molecule type" value="Genomic_DNA"/>
</dbReference>
<reference evidence="2" key="1">
    <citation type="submission" date="2017-05" db="EMBL/GenBank/DDBJ databases">
        <authorList>
            <person name="Rodrigo-Torres L."/>
            <person name="Arahal R. D."/>
            <person name="Lucena T."/>
        </authorList>
    </citation>
    <scope>NUCLEOTIDE SEQUENCE [LARGE SCALE GENOMIC DNA]</scope>
    <source>
        <strain evidence="2">CECT 8899</strain>
    </source>
</reference>
<dbReference type="Gene3D" id="2.60.120.10">
    <property type="entry name" value="Jelly Rolls"/>
    <property type="match status" value="1"/>
</dbReference>
<keyword evidence="2" id="KW-1185">Reference proteome</keyword>
<dbReference type="Pfam" id="PF16155">
    <property type="entry name" value="PnbB"/>
    <property type="match status" value="1"/>
</dbReference>
<dbReference type="InterPro" id="IPR014710">
    <property type="entry name" value="RmlC-like_jellyroll"/>
</dbReference>
<gene>
    <name evidence="1" type="ORF">LOM8899_01049</name>
</gene>
<evidence type="ECO:0000313" key="1">
    <source>
        <dbReference type="EMBL" id="SMY06919.1"/>
    </source>
</evidence>
<dbReference type="AlphaFoldDB" id="A0A238LB67"/>
<sequence>MSKERFTELMHQVAESLVDLPVGQEMADHLNATFPKDGPLFEEMTALCAKGEREGWLMGREQGGIKFGRALKPGSGAGRFSVDVVRMNNLIGPHHIHPNGEIGAVMPIEGDPTFDGRGPGWYVYPPGSHHHPTVAGGDAYVLYLLPEGAIEFTNR</sequence>
<evidence type="ECO:0008006" key="3">
    <source>
        <dbReference type="Google" id="ProtNLM"/>
    </source>
</evidence>
<dbReference type="OrthoDB" id="4467772at2"/>
<dbReference type="RefSeq" id="WP_093991035.1">
    <property type="nucleotide sequence ID" value="NZ_FXZK01000001.1"/>
</dbReference>
<dbReference type="InterPro" id="IPR032345">
    <property type="entry name" value="PnbB"/>
</dbReference>